<keyword evidence="1" id="KW-0732">Signal</keyword>
<name>A0A926S539_9HYPH</name>
<dbReference type="InterPro" id="IPR028250">
    <property type="entry name" value="DsbDN"/>
</dbReference>
<sequence length="276" mass="29167">MKTRLASLFAWLCLACLPAQAASTDWITVTGGAVRIISAGPLENGTYRVGLEFSLDPGWHTYWRYPGEAGVPPTFDFSGSQNLAGADVRYPAPGRYNDGFSTSIVYDENVVLPILVTPDDPQAPVQLKASLFFGICKDICVPGDGVFDLTLNPSDRADKVSAMLIERDLALVPQIAEGPASGIVSITSEPGKKGPVLKIRAKVDPDTSEPELFAQGPDGSYIGVPVLQSHDGGTALWTLSTNGLARTGDGSTLTLVLVQGDKAVESRHVLSAALLN</sequence>
<evidence type="ECO:0000259" key="2">
    <source>
        <dbReference type="Pfam" id="PF11412"/>
    </source>
</evidence>
<feature type="domain" description="Thiol:disulfide interchange protein DsbD N-terminal" evidence="2">
    <location>
        <begin position="43"/>
        <end position="149"/>
    </location>
</feature>
<evidence type="ECO:0000313" key="4">
    <source>
        <dbReference type="Proteomes" id="UP000598467"/>
    </source>
</evidence>
<dbReference type="AlphaFoldDB" id="A0A926S539"/>
<dbReference type="Proteomes" id="UP000598467">
    <property type="component" value="Unassembled WGS sequence"/>
</dbReference>
<evidence type="ECO:0000313" key="3">
    <source>
        <dbReference type="EMBL" id="MBD1546066.1"/>
    </source>
</evidence>
<organism evidence="3 4">
    <name type="scientific">Roseibium aggregatum</name>
    <dbReference type="NCBI Taxonomy" id="187304"/>
    <lineage>
        <taxon>Bacteria</taxon>
        <taxon>Pseudomonadati</taxon>
        <taxon>Pseudomonadota</taxon>
        <taxon>Alphaproteobacteria</taxon>
        <taxon>Hyphomicrobiales</taxon>
        <taxon>Stappiaceae</taxon>
        <taxon>Roseibium</taxon>
    </lineage>
</organism>
<accession>A0A926S539</accession>
<protein>
    <recommendedName>
        <fullName evidence="2">Thiol:disulfide interchange protein DsbD N-terminal domain-containing protein</fullName>
    </recommendedName>
</protein>
<gene>
    <name evidence="3" type="ORF">HK439_07325</name>
</gene>
<comment type="caution">
    <text evidence="3">The sequence shown here is derived from an EMBL/GenBank/DDBJ whole genome shotgun (WGS) entry which is preliminary data.</text>
</comment>
<dbReference type="RefSeq" id="WP_190290744.1">
    <property type="nucleotide sequence ID" value="NZ_JABFCZ010000007.1"/>
</dbReference>
<proteinExistence type="predicted"/>
<feature type="chain" id="PRO_5037439325" description="Thiol:disulfide interchange protein DsbD N-terminal domain-containing protein" evidence="1">
    <location>
        <begin position="22"/>
        <end position="276"/>
    </location>
</feature>
<reference evidence="3" key="1">
    <citation type="submission" date="2020-05" db="EMBL/GenBank/DDBJ databases">
        <title>Identification of trans-AT polyketide cluster in two marine bacteria, producers of a novel glutaramide-containing polyketide sesbanimide D and analogs.</title>
        <authorList>
            <person name="Kacar D."/>
            <person name="Rodriguez P."/>
            <person name="Canedo L."/>
            <person name="Gonzalez E."/>
            <person name="Galan B."/>
            <person name="De La Calle F."/>
            <person name="Garcia J.L."/>
        </authorList>
    </citation>
    <scope>NUCLEOTIDE SEQUENCE</scope>
    <source>
        <strain evidence="3">PHM038</strain>
    </source>
</reference>
<dbReference type="Pfam" id="PF11412">
    <property type="entry name" value="DsbD_N"/>
    <property type="match status" value="1"/>
</dbReference>
<evidence type="ECO:0000256" key="1">
    <source>
        <dbReference type="SAM" id="SignalP"/>
    </source>
</evidence>
<dbReference type="EMBL" id="JABFCZ010000007">
    <property type="protein sequence ID" value="MBD1546066.1"/>
    <property type="molecule type" value="Genomic_DNA"/>
</dbReference>
<feature type="signal peptide" evidence="1">
    <location>
        <begin position="1"/>
        <end position="21"/>
    </location>
</feature>